<dbReference type="InterPro" id="IPR019734">
    <property type="entry name" value="TPR_rpt"/>
</dbReference>
<evidence type="ECO:0000313" key="5">
    <source>
        <dbReference type="Proteomes" id="UP001610100"/>
    </source>
</evidence>
<proteinExistence type="predicted"/>
<dbReference type="Pfam" id="PF13432">
    <property type="entry name" value="TPR_16"/>
    <property type="match status" value="1"/>
</dbReference>
<dbReference type="PANTHER" id="PTHR45586">
    <property type="entry name" value="TPR REPEAT-CONTAINING PROTEIN PA4667"/>
    <property type="match status" value="1"/>
</dbReference>
<feature type="repeat" description="TPR" evidence="3">
    <location>
        <begin position="106"/>
        <end position="139"/>
    </location>
</feature>
<accession>A0ABW7MZQ7</accession>
<dbReference type="RefSeq" id="WP_344741462.1">
    <property type="nucleotide sequence ID" value="NZ_BAABAY010000002.1"/>
</dbReference>
<comment type="caution">
    <text evidence="4">The sequence shown here is derived from an EMBL/GenBank/DDBJ whole genome shotgun (WGS) entry which is preliminary data.</text>
</comment>
<dbReference type="Proteomes" id="UP001610100">
    <property type="component" value="Unassembled WGS sequence"/>
</dbReference>
<dbReference type="PANTHER" id="PTHR45586:SF1">
    <property type="entry name" value="LIPOPOLYSACCHARIDE ASSEMBLY PROTEIN B"/>
    <property type="match status" value="1"/>
</dbReference>
<dbReference type="Gene3D" id="1.25.40.10">
    <property type="entry name" value="Tetratricopeptide repeat domain"/>
    <property type="match status" value="2"/>
</dbReference>
<keyword evidence="5" id="KW-1185">Reference proteome</keyword>
<sequence>MRKQSLIIITLFMSTLLFAQKRELRDAEKAIRSSNFAEANSALESAKAMMSQMDEDLKSKYYYLKAEALYAEGKGSYDDIQQATENLGKVTSDYVQEAGEFKTKMANELLKKGNDLYTNKDYSKSSKYFEQSYRLSPQDTTFLYYAAATALNVQEYKRALKLYEELRDLGYTGVHTEYFATNKESGEEEVFDKATWELYKKSNDYIKPGTRQTESKRPEIIKNIALIYINEGDNDKAIGAIKAAREEDPNDVNLVLNEANIYLKTGDKEKFKELLEKATEMDPTNPELYYNLGVVASQNGEAEQAKTYYEKSIELDPQYINAYINLAVLTLADEKDIIKEMNGLGNSAADNKRYDELKEKRQDLYKNAVPYLTKAMEIDSENVDAAQTLMNIYSILGETEKYKEMKAKVAELQGN</sequence>
<evidence type="ECO:0000256" key="2">
    <source>
        <dbReference type="ARBA" id="ARBA00022803"/>
    </source>
</evidence>
<evidence type="ECO:0000313" key="4">
    <source>
        <dbReference type="EMBL" id="MFH6772175.1"/>
    </source>
</evidence>
<dbReference type="PROSITE" id="PS50293">
    <property type="entry name" value="TPR_REGION"/>
    <property type="match status" value="1"/>
</dbReference>
<dbReference type="SMART" id="SM00028">
    <property type="entry name" value="TPR"/>
    <property type="match status" value="5"/>
</dbReference>
<dbReference type="InterPro" id="IPR011990">
    <property type="entry name" value="TPR-like_helical_dom_sf"/>
</dbReference>
<keyword evidence="2 3" id="KW-0802">TPR repeat</keyword>
<dbReference type="EMBL" id="JBAWKB010000002">
    <property type="protein sequence ID" value="MFH6772175.1"/>
    <property type="molecule type" value="Genomic_DNA"/>
</dbReference>
<dbReference type="Pfam" id="PF14559">
    <property type="entry name" value="TPR_19"/>
    <property type="match status" value="1"/>
</dbReference>
<dbReference type="SUPFAM" id="SSF48452">
    <property type="entry name" value="TPR-like"/>
    <property type="match status" value="2"/>
</dbReference>
<protein>
    <submittedName>
        <fullName evidence="4">Tetratricopeptide repeat protein</fullName>
    </submittedName>
</protein>
<feature type="repeat" description="TPR" evidence="3">
    <location>
        <begin position="252"/>
        <end position="285"/>
    </location>
</feature>
<dbReference type="PROSITE" id="PS50005">
    <property type="entry name" value="TPR"/>
    <property type="match status" value="4"/>
</dbReference>
<reference evidence="4 5" key="1">
    <citation type="submission" date="2024-02" db="EMBL/GenBank/DDBJ databases">
        <title>A Gaetbulibacter species isolated from tidal flats and genomic insights of their niches.</title>
        <authorList>
            <person name="Ye Y."/>
        </authorList>
    </citation>
    <scope>NUCLEOTIDE SEQUENCE [LARGE SCALE GENOMIC DNA]</scope>
    <source>
        <strain evidence="4 5">KYW382</strain>
    </source>
</reference>
<keyword evidence="1" id="KW-0677">Repeat</keyword>
<gene>
    <name evidence="4" type="ORF">V8G58_09540</name>
</gene>
<evidence type="ECO:0000256" key="1">
    <source>
        <dbReference type="ARBA" id="ARBA00022737"/>
    </source>
</evidence>
<feature type="repeat" description="TPR" evidence="3">
    <location>
        <begin position="286"/>
        <end position="319"/>
    </location>
</feature>
<feature type="repeat" description="TPR" evidence="3">
    <location>
        <begin position="218"/>
        <end position="251"/>
    </location>
</feature>
<organism evidence="4 5">
    <name type="scientific">Gaetbulibacter aestuarii</name>
    <dbReference type="NCBI Taxonomy" id="1502358"/>
    <lineage>
        <taxon>Bacteria</taxon>
        <taxon>Pseudomonadati</taxon>
        <taxon>Bacteroidota</taxon>
        <taxon>Flavobacteriia</taxon>
        <taxon>Flavobacteriales</taxon>
        <taxon>Flavobacteriaceae</taxon>
        <taxon>Gaetbulibacter</taxon>
    </lineage>
</organism>
<dbReference type="InterPro" id="IPR051012">
    <property type="entry name" value="CellSynth/LPSAsmb/PSIAsmb"/>
</dbReference>
<name>A0ABW7MZQ7_9FLAO</name>
<evidence type="ECO:0000256" key="3">
    <source>
        <dbReference type="PROSITE-ProRule" id="PRU00339"/>
    </source>
</evidence>